<evidence type="ECO:0000313" key="1">
    <source>
        <dbReference type="EMBL" id="KAK7505222.1"/>
    </source>
</evidence>
<proteinExistence type="predicted"/>
<gene>
    <name evidence="1" type="ORF">BaRGS_00003384</name>
</gene>
<accession>A0ABD0M0R4</accession>
<protein>
    <submittedName>
        <fullName evidence="1">Uncharacterized protein</fullName>
    </submittedName>
</protein>
<comment type="caution">
    <text evidence="1">The sequence shown here is derived from an EMBL/GenBank/DDBJ whole genome shotgun (WGS) entry which is preliminary data.</text>
</comment>
<sequence length="83" mass="9494">MMDLIPGLCMQAPLVELLEKKNYSERKRAAAFPAGDVTEMIRYRLKIPLRGPCVTYLFFHGSPHFVSAQLKPQKLSEPARFDE</sequence>
<feature type="non-terminal residue" evidence="1">
    <location>
        <position position="83"/>
    </location>
</feature>
<dbReference type="Proteomes" id="UP001519460">
    <property type="component" value="Unassembled WGS sequence"/>
</dbReference>
<evidence type="ECO:0000313" key="2">
    <source>
        <dbReference type="Proteomes" id="UP001519460"/>
    </source>
</evidence>
<dbReference type="AlphaFoldDB" id="A0ABD0M0R4"/>
<organism evidence="1 2">
    <name type="scientific">Batillaria attramentaria</name>
    <dbReference type="NCBI Taxonomy" id="370345"/>
    <lineage>
        <taxon>Eukaryota</taxon>
        <taxon>Metazoa</taxon>
        <taxon>Spiralia</taxon>
        <taxon>Lophotrochozoa</taxon>
        <taxon>Mollusca</taxon>
        <taxon>Gastropoda</taxon>
        <taxon>Caenogastropoda</taxon>
        <taxon>Sorbeoconcha</taxon>
        <taxon>Cerithioidea</taxon>
        <taxon>Batillariidae</taxon>
        <taxon>Batillaria</taxon>
    </lineage>
</organism>
<name>A0ABD0M0R4_9CAEN</name>
<dbReference type="EMBL" id="JACVVK020000011">
    <property type="protein sequence ID" value="KAK7505222.1"/>
    <property type="molecule type" value="Genomic_DNA"/>
</dbReference>
<keyword evidence="2" id="KW-1185">Reference proteome</keyword>
<reference evidence="1 2" key="1">
    <citation type="journal article" date="2023" name="Sci. Data">
        <title>Genome assembly of the Korean intertidal mud-creeper Batillaria attramentaria.</title>
        <authorList>
            <person name="Patra A.K."/>
            <person name="Ho P.T."/>
            <person name="Jun S."/>
            <person name="Lee S.J."/>
            <person name="Kim Y."/>
            <person name="Won Y.J."/>
        </authorList>
    </citation>
    <scope>NUCLEOTIDE SEQUENCE [LARGE SCALE GENOMIC DNA]</scope>
    <source>
        <strain evidence="1">Wonlab-2016</strain>
    </source>
</reference>